<feature type="compositionally biased region" description="Polar residues" evidence="6">
    <location>
        <begin position="636"/>
        <end position="687"/>
    </location>
</feature>
<feature type="compositionally biased region" description="Acidic residues" evidence="6">
    <location>
        <begin position="246"/>
        <end position="256"/>
    </location>
</feature>
<feature type="compositionally biased region" description="Polar residues" evidence="6">
    <location>
        <begin position="90"/>
        <end position="100"/>
    </location>
</feature>
<gene>
    <name evidence="7" type="ORF">NA56DRAFT_591498</name>
</gene>
<evidence type="ECO:0000313" key="7">
    <source>
        <dbReference type="EMBL" id="PMD26785.1"/>
    </source>
</evidence>
<proteinExistence type="predicted"/>
<accession>A0A2J6QKI9</accession>
<dbReference type="GO" id="GO:0010468">
    <property type="term" value="P:regulation of gene expression"/>
    <property type="evidence" value="ECO:0007669"/>
    <property type="project" value="UniProtKB-ARBA"/>
</dbReference>
<evidence type="ECO:0008006" key="9">
    <source>
        <dbReference type="Google" id="ProtNLM"/>
    </source>
</evidence>
<dbReference type="PANTHER" id="PTHR21964">
    <property type="entry name" value="BREAST CANCER METASTASIS-SUPPRESSOR 1"/>
    <property type="match status" value="1"/>
</dbReference>
<feature type="compositionally biased region" description="Acidic residues" evidence="6">
    <location>
        <begin position="41"/>
        <end position="71"/>
    </location>
</feature>
<dbReference type="InterPro" id="IPR013907">
    <property type="entry name" value="Sds3"/>
</dbReference>
<evidence type="ECO:0000313" key="8">
    <source>
        <dbReference type="Proteomes" id="UP000235672"/>
    </source>
</evidence>
<keyword evidence="2" id="KW-0678">Repressor</keyword>
<dbReference type="EMBL" id="KZ613467">
    <property type="protein sequence ID" value="PMD26785.1"/>
    <property type="molecule type" value="Genomic_DNA"/>
</dbReference>
<evidence type="ECO:0000256" key="2">
    <source>
        <dbReference type="ARBA" id="ARBA00022491"/>
    </source>
</evidence>
<comment type="subcellular location">
    <subcellularLocation>
        <location evidence="1">Nucleus</location>
    </subcellularLocation>
</comment>
<name>A0A2J6QKI9_9HELO</name>
<feature type="compositionally biased region" description="Polar residues" evidence="6">
    <location>
        <begin position="574"/>
        <end position="594"/>
    </location>
</feature>
<dbReference type="GO" id="GO:0005654">
    <property type="term" value="C:nucleoplasm"/>
    <property type="evidence" value="ECO:0007669"/>
    <property type="project" value="UniProtKB-ARBA"/>
</dbReference>
<keyword evidence="5" id="KW-0539">Nucleus</keyword>
<evidence type="ECO:0000256" key="1">
    <source>
        <dbReference type="ARBA" id="ARBA00004123"/>
    </source>
</evidence>
<dbReference type="OrthoDB" id="20886at2759"/>
<evidence type="ECO:0000256" key="5">
    <source>
        <dbReference type="ARBA" id="ARBA00023242"/>
    </source>
</evidence>
<dbReference type="Proteomes" id="UP000235672">
    <property type="component" value="Unassembled WGS sequence"/>
</dbReference>
<protein>
    <recommendedName>
        <fullName evidence="9">Transcriptional regulatory protein DEP1</fullName>
    </recommendedName>
</protein>
<feature type="compositionally biased region" description="Basic residues" evidence="6">
    <location>
        <begin position="271"/>
        <end position="280"/>
    </location>
</feature>
<feature type="compositionally biased region" description="Basic and acidic residues" evidence="6">
    <location>
        <begin position="695"/>
        <end position="707"/>
    </location>
</feature>
<evidence type="ECO:0000256" key="6">
    <source>
        <dbReference type="SAM" id="MobiDB-lite"/>
    </source>
</evidence>
<feature type="region of interest" description="Disordered" evidence="6">
    <location>
        <begin position="561"/>
        <end position="715"/>
    </location>
</feature>
<keyword evidence="8" id="KW-1185">Reference proteome</keyword>
<evidence type="ECO:0000256" key="3">
    <source>
        <dbReference type="ARBA" id="ARBA00023015"/>
    </source>
</evidence>
<sequence length="715" mass="79677">MMSIEMDVAADAILQAARESASLDELSELDVDGDGSSSLSDIEDKDPEQDEDAEASEELSNISDEENDSEAETERLEESPNKFRPHQDVVLSSQGNNQIYDRSPSKLHNQILPDLQDDEDDDDEPLSDDEISMNESPESPKSSPHDDPEPEPPTAPTSLEDSSGDNKKMLSVLEADTRKRKRSIMAGSGLDEDLGEPLRKRTGSVMTPADEDAIEDDANHDEEVDTSNPISGNISGDEGGAAHEDDPPEEVEEPIANDENTADTPDIPISPKKRGRKKKKPLENGVDIHDEDPDSVADENPVNGEDEVRNGEEDHAENEGDDEAEAALRNEEEVERKKHALEQLGKIESQFTTFRDRLYEERLEALNREEAMLREDKPTHPEYLAMMQCIEARRDDRMRIAQKIQEYEMQALKNFAVARRSQILVQFQQESRDIREKKLEQLGKQWYEIQHDRRSYAGSVPDYALKFPTRRSQQIQNQVAYSHEVSILSGIAKYVGFPAAPPMAQATAAELEEDFEKMGRTKQAQLQPAALPLQELAALRSAGSTSRFKPAEEQFIEQTPWANPQHPSHAHLLQRQTSAQQAPRTTSPFSQVQVQPRRHSHQHGSGVPISGTFSSTSSSLLHHSNGVTMSGGRISPHNQNPFGNSTHSHTIAPSPLGSRQTSLSPQQNRVPPSLPDQQSKSNGNQHSPPVGMSEIPREFSHDVRREQPAAMMTRF</sequence>
<evidence type="ECO:0000256" key="4">
    <source>
        <dbReference type="ARBA" id="ARBA00023163"/>
    </source>
</evidence>
<reference evidence="7 8" key="1">
    <citation type="submission" date="2016-05" db="EMBL/GenBank/DDBJ databases">
        <title>A degradative enzymes factory behind the ericoid mycorrhizal symbiosis.</title>
        <authorList>
            <consortium name="DOE Joint Genome Institute"/>
            <person name="Martino E."/>
            <person name="Morin E."/>
            <person name="Grelet G."/>
            <person name="Kuo A."/>
            <person name="Kohler A."/>
            <person name="Daghino S."/>
            <person name="Barry K."/>
            <person name="Choi C."/>
            <person name="Cichocki N."/>
            <person name="Clum A."/>
            <person name="Copeland A."/>
            <person name="Hainaut M."/>
            <person name="Haridas S."/>
            <person name="Labutti K."/>
            <person name="Lindquist E."/>
            <person name="Lipzen A."/>
            <person name="Khouja H.-R."/>
            <person name="Murat C."/>
            <person name="Ohm R."/>
            <person name="Olson A."/>
            <person name="Spatafora J."/>
            <person name="Veneault-Fourrey C."/>
            <person name="Henrissat B."/>
            <person name="Grigoriev I."/>
            <person name="Martin F."/>
            <person name="Perotto S."/>
        </authorList>
    </citation>
    <scope>NUCLEOTIDE SEQUENCE [LARGE SCALE GENOMIC DNA]</scope>
    <source>
        <strain evidence="7 8">UAMH 7357</strain>
    </source>
</reference>
<keyword evidence="4" id="KW-0804">Transcription</keyword>
<feature type="compositionally biased region" description="Low complexity" evidence="6">
    <location>
        <begin position="610"/>
        <end position="624"/>
    </location>
</feature>
<feature type="compositionally biased region" description="Acidic residues" evidence="6">
    <location>
        <begin position="314"/>
        <end position="325"/>
    </location>
</feature>
<dbReference type="Pfam" id="PF08598">
    <property type="entry name" value="Sds3"/>
    <property type="match status" value="1"/>
</dbReference>
<feature type="compositionally biased region" description="Acidic residues" evidence="6">
    <location>
        <begin position="209"/>
        <end position="225"/>
    </location>
</feature>
<keyword evidence="3" id="KW-0805">Transcription regulation</keyword>
<dbReference type="AlphaFoldDB" id="A0A2J6QKI9"/>
<feature type="compositionally biased region" description="Acidic residues" evidence="6">
    <location>
        <begin position="115"/>
        <end position="132"/>
    </location>
</feature>
<dbReference type="STRING" id="1745343.A0A2J6QKI9"/>
<organism evidence="7 8">
    <name type="scientific">Hyaloscypha hepaticicola</name>
    <dbReference type="NCBI Taxonomy" id="2082293"/>
    <lineage>
        <taxon>Eukaryota</taxon>
        <taxon>Fungi</taxon>
        <taxon>Dikarya</taxon>
        <taxon>Ascomycota</taxon>
        <taxon>Pezizomycotina</taxon>
        <taxon>Leotiomycetes</taxon>
        <taxon>Helotiales</taxon>
        <taxon>Hyaloscyphaceae</taxon>
        <taxon>Hyaloscypha</taxon>
    </lineage>
</organism>
<feature type="compositionally biased region" description="Basic and acidic residues" evidence="6">
    <location>
        <begin position="72"/>
        <end position="87"/>
    </location>
</feature>
<dbReference type="SMART" id="SM01401">
    <property type="entry name" value="Sds3"/>
    <property type="match status" value="1"/>
</dbReference>
<feature type="region of interest" description="Disordered" evidence="6">
    <location>
        <begin position="22"/>
        <end position="334"/>
    </location>
</feature>